<protein>
    <submittedName>
        <fullName evidence="2">Uncharacterized protein</fullName>
    </submittedName>
</protein>
<gene>
    <name evidence="2" type="ORF">AVEN_198277_1</name>
</gene>
<evidence type="ECO:0000313" key="2">
    <source>
        <dbReference type="EMBL" id="GBO39003.1"/>
    </source>
</evidence>
<name>A0A4Y2WNC2_ARAVE</name>
<dbReference type="AlphaFoldDB" id="A0A4Y2WNC2"/>
<organism evidence="2 3">
    <name type="scientific">Araneus ventricosus</name>
    <name type="common">Orbweaver spider</name>
    <name type="synonym">Epeira ventricosa</name>
    <dbReference type="NCBI Taxonomy" id="182803"/>
    <lineage>
        <taxon>Eukaryota</taxon>
        <taxon>Metazoa</taxon>
        <taxon>Ecdysozoa</taxon>
        <taxon>Arthropoda</taxon>
        <taxon>Chelicerata</taxon>
        <taxon>Arachnida</taxon>
        <taxon>Araneae</taxon>
        <taxon>Araneomorphae</taxon>
        <taxon>Entelegynae</taxon>
        <taxon>Araneoidea</taxon>
        <taxon>Araneidae</taxon>
        <taxon>Araneus</taxon>
    </lineage>
</organism>
<feature type="region of interest" description="Disordered" evidence="1">
    <location>
        <begin position="69"/>
        <end position="102"/>
    </location>
</feature>
<dbReference type="EMBL" id="BGPR01063879">
    <property type="protein sequence ID" value="GBO39003.1"/>
    <property type="molecule type" value="Genomic_DNA"/>
</dbReference>
<proteinExistence type="predicted"/>
<sequence length="155" mass="17100">MSVSTSDTFERACVFHSRRRQYFASIAAYSTHASPTYPTGFCELHFPWRQYFASIGANVTHPVTPGKGTEGKKIATAGRGTQSVQTPGRGERVQPGYPETPRSISPSPARIYYIILAVRYHPVTKVLTTAHLADGEETHIKLAGNVVQLIEPRIE</sequence>
<accession>A0A4Y2WNC2</accession>
<reference evidence="2 3" key="1">
    <citation type="journal article" date="2019" name="Sci. Rep.">
        <title>Orb-weaving spider Araneus ventricosus genome elucidates the spidroin gene catalogue.</title>
        <authorList>
            <person name="Kono N."/>
            <person name="Nakamura H."/>
            <person name="Ohtoshi R."/>
            <person name="Moran D.A.P."/>
            <person name="Shinohara A."/>
            <person name="Yoshida Y."/>
            <person name="Fujiwara M."/>
            <person name="Mori M."/>
            <person name="Tomita M."/>
            <person name="Arakawa K."/>
        </authorList>
    </citation>
    <scope>NUCLEOTIDE SEQUENCE [LARGE SCALE GENOMIC DNA]</scope>
</reference>
<evidence type="ECO:0000256" key="1">
    <source>
        <dbReference type="SAM" id="MobiDB-lite"/>
    </source>
</evidence>
<evidence type="ECO:0000313" key="3">
    <source>
        <dbReference type="Proteomes" id="UP000499080"/>
    </source>
</evidence>
<keyword evidence="3" id="KW-1185">Reference proteome</keyword>
<comment type="caution">
    <text evidence="2">The sequence shown here is derived from an EMBL/GenBank/DDBJ whole genome shotgun (WGS) entry which is preliminary data.</text>
</comment>
<dbReference type="Proteomes" id="UP000499080">
    <property type="component" value="Unassembled WGS sequence"/>
</dbReference>